<evidence type="ECO:0000256" key="5">
    <source>
        <dbReference type="ARBA" id="ARBA00022989"/>
    </source>
</evidence>
<dbReference type="Proteomes" id="UP000887566">
    <property type="component" value="Unplaced"/>
</dbReference>
<dbReference type="NCBIfam" id="TIGR01297">
    <property type="entry name" value="CDF"/>
    <property type="match status" value="1"/>
</dbReference>
<dbReference type="PANTHER" id="PTHR43840:SF17">
    <property type="entry name" value="CATION EFFLUX PROTEIN CYTOPLASMIC DOMAIN-CONTAINING PROTEIN"/>
    <property type="match status" value="1"/>
</dbReference>
<feature type="transmembrane region" description="Helical" evidence="8">
    <location>
        <begin position="121"/>
        <end position="142"/>
    </location>
</feature>
<dbReference type="InterPro" id="IPR050291">
    <property type="entry name" value="CDF_Transporter"/>
</dbReference>
<dbReference type="SUPFAM" id="SSF161111">
    <property type="entry name" value="Cation efflux protein transmembrane domain-like"/>
    <property type="match status" value="1"/>
</dbReference>
<accession>A0A914W9I3</accession>
<evidence type="ECO:0000313" key="12">
    <source>
        <dbReference type="WBParaSite" id="PSAMB.scaffold333size56259.g4825.t1"/>
    </source>
</evidence>
<dbReference type="Gene3D" id="3.30.70.1350">
    <property type="entry name" value="Cation efflux protein, cytoplasmic domain"/>
    <property type="match status" value="1"/>
</dbReference>
<dbReference type="FunFam" id="3.30.70.1350:FF:000001">
    <property type="entry name" value="Metal tolerance protein 11"/>
    <property type="match status" value="1"/>
</dbReference>
<dbReference type="InterPro" id="IPR058533">
    <property type="entry name" value="Cation_efflux_TM"/>
</dbReference>
<protein>
    <submittedName>
        <fullName evidence="12">Cation efflux protein cytoplasmic domain-containing protein</fullName>
    </submittedName>
</protein>
<dbReference type="SUPFAM" id="SSF160240">
    <property type="entry name" value="Cation efflux protein cytoplasmic domain-like"/>
    <property type="match status" value="1"/>
</dbReference>
<keyword evidence="5 8" id="KW-1133">Transmembrane helix</keyword>
<evidence type="ECO:0000256" key="4">
    <source>
        <dbReference type="ARBA" id="ARBA00022692"/>
    </source>
</evidence>
<dbReference type="Pfam" id="PF01545">
    <property type="entry name" value="Cation_efflux"/>
    <property type="match status" value="1"/>
</dbReference>
<feature type="transmembrane region" description="Helical" evidence="8">
    <location>
        <begin position="196"/>
        <end position="217"/>
    </location>
</feature>
<evidence type="ECO:0000313" key="11">
    <source>
        <dbReference type="Proteomes" id="UP000887566"/>
    </source>
</evidence>
<sequence length="372" mass="41229">MTSEERRPLLTIAPSLSVAKRLHDAAEDAAAQKTPLLTGYSSRKTRKGVRKFYDYQTYLVECYEKDSELLEKGHIEHEANSNEVIRKRRVDGILAKSTFVVNILLLVAKAFASYLSNSLSVISTVIDSAMDITSGLVIWLAVRAIEKTNPYEYPRGRTRLEPISIVIVSIIMGVANLMMIIQSVQSVINNTVDPHVDIATFAILGGGTVVKAVLLVICIRQKTSNSAVLAMDQRNDIITNIVALAGALIGNHLWLYADPLGAVLVCTFIAGSWFKTAGGQIPLLSGRTASPEFINRIIRVAISHDERIICLDTLMVYHFGNEFLVELHVVMEPTMSLKEAHDVAEPLQIKLERLPYVERAFVHCDWRCDGAK</sequence>
<keyword evidence="11" id="KW-1185">Reference proteome</keyword>
<feature type="domain" description="Cation efflux protein transmembrane" evidence="9">
    <location>
        <begin position="98"/>
        <end position="276"/>
    </location>
</feature>
<name>A0A914W9I3_9BILA</name>
<feature type="transmembrane region" description="Helical" evidence="8">
    <location>
        <begin position="163"/>
        <end position="184"/>
    </location>
</feature>
<evidence type="ECO:0000256" key="7">
    <source>
        <dbReference type="ARBA" id="ARBA00023136"/>
    </source>
</evidence>
<dbReference type="FunFam" id="1.20.1510.10:FF:000005">
    <property type="entry name" value="Putative Cation diffusion facilitator 1"/>
    <property type="match status" value="1"/>
</dbReference>
<feature type="domain" description="Cation efflux protein cytoplasmic" evidence="10">
    <location>
        <begin position="290"/>
        <end position="365"/>
    </location>
</feature>
<dbReference type="WBParaSite" id="PSAMB.scaffold333size56259.g4825.t1">
    <property type="protein sequence ID" value="PSAMB.scaffold333size56259.g4825.t1"/>
    <property type="gene ID" value="PSAMB.scaffold333size56259.g4825"/>
</dbReference>
<evidence type="ECO:0000256" key="1">
    <source>
        <dbReference type="ARBA" id="ARBA00004127"/>
    </source>
</evidence>
<comment type="similarity">
    <text evidence="2">Belongs to the cation diffusion facilitator (CDF) transporter (TC 2.A.4) family. SLC30A subfamily.</text>
</comment>
<evidence type="ECO:0000256" key="6">
    <source>
        <dbReference type="ARBA" id="ARBA00023065"/>
    </source>
</evidence>
<feature type="transmembrane region" description="Helical" evidence="8">
    <location>
        <begin position="237"/>
        <end position="254"/>
    </location>
</feature>
<feature type="transmembrane region" description="Helical" evidence="8">
    <location>
        <begin position="93"/>
        <end position="115"/>
    </location>
</feature>
<proteinExistence type="inferred from homology"/>
<evidence type="ECO:0000259" key="10">
    <source>
        <dbReference type="Pfam" id="PF16916"/>
    </source>
</evidence>
<dbReference type="GO" id="GO:0008324">
    <property type="term" value="F:monoatomic cation transmembrane transporter activity"/>
    <property type="evidence" value="ECO:0007669"/>
    <property type="project" value="InterPro"/>
</dbReference>
<dbReference type="InterPro" id="IPR027469">
    <property type="entry name" value="Cation_efflux_TMD_sf"/>
</dbReference>
<keyword evidence="3" id="KW-0813">Transport</keyword>
<keyword evidence="6" id="KW-0406">Ion transport</keyword>
<organism evidence="11 12">
    <name type="scientific">Plectus sambesii</name>
    <dbReference type="NCBI Taxonomy" id="2011161"/>
    <lineage>
        <taxon>Eukaryota</taxon>
        <taxon>Metazoa</taxon>
        <taxon>Ecdysozoa</taxon>
        <taxon>Nematoda</taxon>
        <taxon>Chromadorea</taxon>
        <taxon>Plectida</taxon>
        <taxon>Plectina</taxon>
        <taxon>Plectoidea</taxon>
        <taxon>Plectidae</taxon>
        <taxon>Plectus</taxon>
    </lineage>
</organism>
<dbReference type="InterPro" id="IPR027470">
    <property type="entry name" value="Cation_efflux_CTD"/>
</dbReference>
<dbReference type="InterPro" id="IPR002524">
    <property type="entry name" value="Cation_efflux"/>
</dbReference>
<comment type="subcellular location">
    <subcellularLocation>
        <location evidence="1">Endomembrane system</location>
        <topology evidence="1">Multi-pass membrane protein</topology>
    </subcellularLocation>
</comment>
<dbReference type="GO" id="GO:0012505">
    <property type="term" value="C:endomembrane system"/>
    <property type="evidence" value="ECO:0007669"/>
    <property type="project" value="UniProtKB-SubCell"/>
</dbReference>
<dbReference type="InterPro" id="IPR036837">
    <property type="entry name" value="Cation_efflux_CTD_sf"/>
</dbReference>
<dbReference type="PANTHER" id="PTHR43840">
    <property type="entry name" value="MITOCHONDRIAL METAL TRANSPORTER 1-RELATED"/>
    <property type="match status" value="1"/>
</dbReference>
<keyword evidence="4 8" id="KW-0812">Transmembrane</keyword>
<dbReference type="AlphaFoldDB" id="A0A914W9I3"/>
<evidence type="ECO:0000256" key="8">
    <source>
        <dbReference type="SAM" id="Phobius"/>
    </source>
</evidence>
<evidence type="ECO:0000256" key="2">
    <source>
        <dbReference type="ARBA" id="ARBA00008873"/>
    </source>
</evidence>
<dbReference type="GO" id="GO:0016020">
    <property type="term" value="C:membrane"/>
    <property type="evidence" value="ECO:0007669"/>
    <property type="project" value="InterPro"/>
</dbReference>
<dbReference type="Gene3D" id="1.20.1510.10">
    <property type="entry name" value="Cation efflux protein transmembrane domain"/>
    <property type="match status" value="1"/>
</dbReference>
<evidence type="ECO:0000256" key="3">
    <source>
        <dbReference type="ARBA" id="ARBA00022448"/>
    </source>
</evidence>
<reference evidence="12" key="1">
    <citation type="submission" date="2022-11" db="UniProtKB">
        <authorList>
            <consortium name="WormBaseParasite"/>
        </authorList>
    </citation>
    <scope>IDENTIFICATION</scope>
</reference>
<keyword evidence="7 8" id="KW-0472">Membrane</keyword>
<dbReference type="Pfam" id="PF16916">
    <property type="entry name" value="ZT_dimer"/>
    <property type="match status" value="1"/>
</dbReference>
<evidence type="ECO:0000259" key="9">
    <source>
        <dbReference type="Pfam" id="PF01545"/>
    </source>
</evidence>